<comment type="caution">
    <text evidence="2">The sequence shown here is derived from an EMBL/GenBank/DDBJ whole genome shotgun (WGS) entry which is preliminary data.</text>
</comment>
<evidence type="ECO:0000313" key="3">
    <source>
        <dbReference type="Proteomes" id="UP000324222"/>
    </source>
</evidence>
<sequence length="102" mass="11447">MGFMPTRPTPRPNPSRLSHTRGNPRANSHSSKDQMHTNSRSDPGQFVPLKKKEREKEKKSVSRQLVPVAIRPRPRERVSPRQFVPLDDKLHANSSTGGGSIS</sequence>
<gene>
    <name evidence="2" type="ORF">E2C01_094793</name>
</gene>
<proteinExistence type="predicted"/>
<feature type="compositionally biased region" description="Polar residues" evidence="1">
    <location>
        <begin position="15"/>
        <end position="29"/>
    </location>
</feature>
<organism evidence="2 3">
    <name type="scientific">Portunus trituberculatus</name>
    <name type="common">Swimming crab</name>
    <name type="synonym">Neptunus trituberculatus</name>
    <dbReference type="NCBI Taxonomy" id="210409"/>
    <lineage>
        <taxon>Eukaryota</taxon>
        <taxon>Metazoa</taxon>
        <taxon>Ecdysozoa</taxon>
        <taxon>Arthropoda</taxon>
        <taxon>Crustacea</taxon>
        <taxon>Multicrustacea</taxon>
        <taxon>Malacostraca</taxon>
        <taxon>Eumalacostraca</taxon>
        <taxon>Eucarida</taxon>
        <taxon>Decapoda</taxon>
        <taxon>Pleocyemata</taxon>
        <taxon>Brachyura</taxon>
        <taxon>Eubrachyura</taxon>
        <taxon>Portunoidea</taxon>
        <taxon>Portunidae</taxon>
        <taxon>Portuninae</taxon>
        <taxon>Portunus</taxon>
    </lineage>
</organism>
<name>A0A5B7JTF5_PORTR</name>
<feature type="compositionally biased region" description="Basic and acidic residues" evidence="1">
    <location>
        <begin position="50"/>
        <end position="60"/>
    </location>
</feature>
<evidence type="ECO:0000313" key="2">
    <source>
        <dbReference type="EMBL" id="MPC99382.1"/>
    </source>
</evidence>
<feature type="region of interest" description="Disordered" evidence="1">
    <location>
        <begin position="1"/>
        <end position="102"/>
    </location>
</feature>
<protein>
    <submittedName>
        <fullName evidence="2">Uncharacterized protein</fullName>
    </submittedName>
</protein>
<dbReference type="Proteomes" id="UP000324222">
    <property type="component" value="Unassembled WGS sequence"/>
</dbReference>
<evidence type="ECO:0000256" key="1">
    <source>
        <dbReference type="SAM" id="MobiDB-lite"/>
    </source>
</evidence>
<dbReference type="EMBL" id="VSRR010118129">
    <property type="protein sequence ID" value="MPC99382.1"/>
    <property type="molecule type" value="Genomic_DNA"/>
</dbReference>
<dbReference type="AlphaFoldDB" id="A0A5B7JTF5"/>
<accession>A0A5B7JTF5</accession>
<keyword evidence="3" id="KW-1185">Reference proteome</keyword>
<reference evidence="2 3" key="1">
    <citation type="submission" date="2019-05" db="EMBL/GenBank/DDBJ databases">
        <title>Another draft genome of Portunus trituberculatus and its Hox gene families provides insights of decapod evolution.</title>
        <authorList>
            <person name="Jeong J.-H."/>
            <person name="Song I."/>
            <person name="Kim S."/>
            <person name="Choi T."/>
            <person name="Kim D."/>
            <person name="Ryu S."/>
            <person name="Kim W."/>
        </authorList>
    </citation>
    <scope>NUCLEOTIDE SEQUENCE [LARGE SCALE GENOMIC DNA]</scope>
    <source>
        <tissue evidence="2">Muscle</tissue>
    </source>
</reference>